<dbReference type="RefSeq" id="WP_093991707.1">
    <property type="nucleotide sequence ID" value="NZ_FXZK01000002.1"/>
</dbReference>
<dbReference type="PANTHER" id="PTHR47737">
    <property type="entry name" value="GLYCINE BETAINE/PROLINE BETAINE TRANSPORT SYSTEM PERMEASE PROTEIN PROW"/>
    <property type="match status" value="1"/>
</dbReference>
<dbReference type="GO" id="GO:0043190">
    <property type="term" value="C:ATP-binding cassette (ABC) transporter complex"/>
    <property type="evidence" value="ECO:0007669"/>
    <property type="project" value="TreeGrafter"/>
</dbReference>
<evidence type="ECO:0000256" key="6">
    <source>
        <dbReference type="ARBA" id="ARBA00023136"/>
    </source>
</evidence>
<feature type="transmembrane region" description="Helical" evidence="7">
    <location>
        <begin position="463"/>
        <end position="480"/>
    </location>
</feature>
<feature type="transmembrane region" description="Helical" evidence="7">
    <location>
        <begin position="369"/>
        <end position="390"/>
    </location>
</feature>
<dbReference type="GO" id="GO:0015871">
    <property type="term" value="P:choline transport"/>
    <property type="evidence" value="ECO:0007669"/>
    <property type="project" value="TreeGrafter"/>
</dbReference>
<dbReference type="SUPFAM" id="SSF161098">
    <property type="entry name" value="MetI-like"/>
    <property type="match status" value="2"/>
</dbReference>
<comment type="subcellular location">
    <subcellularLocation>
        <location evidence="1 7">Cell membrane</location>
        <topology evidence="1 7">Multi-pass membrane protein</topology>
    </subcellularLocation>
</comment>
<dbReference type="PROSITE" id="PS50928">
    <property type="entry name" value="ABC_TM1"/>
    <property type="match status" value="2"/>
</dbReference>
<feature type="transmembrane region" description="Helical" evidence="7">
    <location>
        <begin position="602"/>
        <end position="624"/>
    </location>
</feature>
<feature type="transmembrane region" description="Helical" evidence="7">
    <location>
        <begin position="486"/>
        <end position="509"/>
    </location>
</feature>
<dbReference type="EMBL" id="FXZK01000002">
    <property type="protein sequence ID" value="SMY07517.1"/>
    <property type="molecule type" value="Genomic_DNA"/>
</dbReference>
<protein>
    <submittedName>
        <fullName evidence="9">Glycine betaine transport system permease protein OpuAB</fullName>
    </submittedName>
</protein>
<gene>
    <name evidence="9" type="primary">opuAB_1</name>
    <name evidence="9" type="ORF">LOM8899_01653</name>
</gene>
<evidence type="ECO:0000256" key="4">
    <source>
        <dbReference type="ARBA" id="ARBA00022692"/>
    </source>
</evidence>
<dbReference type="OrthoDB" id="9815258at2"/>
<organism evidence="9 10">
    <name type="scientific">Flavimaricola marinus</name>
    <dbReference type="NCBI Taxonomy" id="1819565"/>
    <lineage>
        <taxon>Bacteria</taxon>
        <taxon>Pseudomonadati</taxon>
        <taxon>Pseudomonadota</taxon>
        <taxon>Alphaproteobacteria</taxon>
        <taxon>Rhodobacterales</taxon>
        <taxon>Paracoccaceae</taxon>
        <taxon>Flavimaricola</taxon>
    </lineage>
</organism>
<dbReference type="InterPro" id="IPR000515">
    <property type="entry name" value="MetI-like"/>
</dbReference>
<proteinExistence type="inferred from homology"/>
<dbReference type="AlphaFoldDB" id="A0A238LCR6"/>
<keyword evidence="6 7" id="KW-0472">Membrane</keyword>
<sequence>MSLTSDTPLRLAPVNAWWRKPWLFWLALFVATWAFSTYSFALYKAFDARWIVRFPAALQLPTESWVSEALRWLVEDASFGLFTVRDLTRAISAAIEAPYTVVRSALATGFMDGQGSAANQIAPELSWIAVTVVMVALGRYAKDCGLALLVGACFVYLAVFGQWDSAMITLASVLIAVPLGAVGGLALGILAFRVPVVDRALRPLLDLMQTVPVFAYLVPILFLFGFGPVAALVATIIYAMPPMVRVTILALRGVPEEIVEAGRMVGCTRRQLMWKVLVPSATPTLMVGVNQVIMLTLNMVIIASMIGAGGLGFDVLSALRRLDIGGGIEAGLAIVVMAVALDRLSQAFARRAPTVLADPGQSYVKRHPWLITVLAVVVATYLAGLVMPGLRDYPESATLTTSAFWERAMEYVNVNYFDTFEAIKTTVLTYLLLPIKKFFTGIPWAWGIIAIGLAAWKIGGWRLGLMAVLMSGFIAFSGLWDKAMTTVYLCGASVLIAYVIGVPLGIWAGTNDRANAVLGTIVDTLQTLPSFVYLIPVVMLFRVGDFSAMIAVVLYALAPAVRYAAHGIRSIDPQMIEAGLVSGCTRRQLLWRIKLPLAAPEMLLGLNQTIMLALSMLVITALVGTRDLGQEVYIALTAANTGQGIVAGLSVAFIAIIADRIVSALAKRSEARLRAGA</sequence>
<reference evidence="9 10" key="1">
    <citation type="submission" date="2017-05" db="EMBL/GenBank/DDBJ databases">
        <authorList>
            <person name="Song R."/>
            <person name="Chenine A.L."/>
            <person name="Ruprecht R.M."/>
        </authorList>
    </citation>
    <scope>NUCLEOTIDE SEQUENCE [LARGE SCALE GENOMIC DNA]</scope>
    <source>
        <strain evidence="9 10">CECT 8899</strain>
    </source>
</reference>
<dbReference type="Proteomes" id="UP000201613">
    <property type="component" value="Unassembled WGS sequence"/>
</dbReference>
<dbReference type="InterPro" id="IPR035906">
    <property type="entry name" value="MetI-like_sf"/>
</dbReference>
<dbReference type="Pfam" id="PF00528">
    <property type="entry name" value="BPD_transp_1"/>
    <property type="match status" value="2"/>
</dbReference>
<dbReference type="FunFam" id="1.10.3720.10:FF:000001">
    <property type="entry name" value="Glycine betaine ABC transporter, permease"/>
    <property type="match status" value="2"/>
</dbReference>
<evidence type="ECO:0000259" key="8">
    <source>
        <dbReference type="PROSITE" id="PS50928"/>
    </source>
</evidence>
<keyword evidence="4 7" id="KW-0812">Transmembrane</keyword>
<dbReference type="Gene3D" id="1.10.3720.10">
    <property type="entry name" value="MetI-like"/>
    <property type="match status" value="2"/>
</dbReference>
<evidence type="ECO:0000256" key="7">
    <source>
        <dbReference type="RuleBase" id="RU363032"/>
    </source>
</evidence>
<comment type="similarity">
    <text evidence="7">Belongs to the binding-protein-dependent transport system permease family.</text>
</comment>
<dbReference type="CDD" id="cd06261">
    <property type="entry name" value="TM_PBP2"/>
    <property type="match status" value="2"/>
</dbReference>
<feature type="domain" description="ABC transmembrane type-1" evidence="8">
    <location>
        <begin position="162"/>
        <end position="345"/>
    </location>
</feature>
<feature type="transmembrane region" description="Helical" evidence="7">
    <location>
        <begin position="22"/>
        <end position="43"/>
    </location>
</feature>
<dbReference type="PANTHER" id="PTHR47737:SF1">
    <property type="entry name" value="GLYCINE BETAINE_PROLINE BETAINE TRANSPORT SYSTEM PERMEASE PROTEIN PROW"/>
    <property type="match status" value="1"/>
</dbReference>
<evidence type="ECO:0000313" key="9">
    <source>
        <dbReference type="EMBL" id="SMY07517.1"/>
    </source>
</evidence>
<keyword evidence="2 7" id="KW-0813">Transport</keyword>
<dbReference type="GO" id="GO:0005275">
    <property type="term" value="F:amine transmembrane transporter activity"/>
    <property type="evidence" value="ECO:0007669"/>
    <property type="project" value="TreeGrafter"/>
</dbReference>
<keyword evidence="3" id="KW-1003">Cell membrane</keyword>
<dbReference type="GO" id="GO:0031460">
    <property type="term" value="P:glycine betaine transport"/>
    <property type="evidence" value="ECO:0007669"/>
    <property type="project" value="TreeGrafter"/>
</dbReference>
<keyword evidence="5 7" id="KW-1133">Transmembrane helix</keyword>
<evidence type="ECO:0000256" key="3">
    <source>
        <dbReference type="ARBA" id="ARBA00022475"/>
    </source>
</evidence>
<feature type="transmembrane region" description="Helical" evidence="7">
    <location>
        <begin position="169"/>
        <end position="192"/>
    </location>
</feature>
<accession>A0A238LCR6</accession>
<evidence type="ECO:0000313" key="10">
    <source>
        <dbReference type="Proteomes" id="UP000201613"/>
    </source>
</evidence>
<name>A0A238LCR6_9RHOB</name>
<feature type="transmembrane region" description="Helical" evidence="7">
    <location>
        <begin position="213"/>
        <end position="239"/>
    </location>
</feature>
<feature type="transmembrane region" description="Helical" evidence="7">
    <location>
        <begin position="144"/>
        <end position="163"/>
    </location>
</feature>
<feature type="transmembrane region" description="Helical" evidence="7">
    <location>
        <begin position="292"/>
        <end position="313"/>
    </location>
</feature>
<evidence type="ECO:0000256" key="5">
    <source>
        <dbReference type="ARBA" id="ARBA00022989"/>
    </source>
</evidence>
<feature type="transmembrane region" description="Helical" evidence="7">
    <location>
        <begin position="644"/>
        <end position="666"/>
    </location>
</feature>
<evidence type="ECO:0000256" key="1">
    <source>
        <dbReference type="ARBA" id="ARBA00004651"/>
    </source>
</evidence>
<feature type="domain" description="ABC transmembrane type-1" evidence="8">
    <location>
        <begin position="483"/>
        <end position="662"/>
    </location>
</feature>
<evidence type="ECO:0000256" key="2">
    <source>
        <dbReference type="ARBA" id="ARBA00022448"/>
    </source>
</evidence>
<keyword evidence="10" id="KW-1185">Reference proteome</keyword>
<dbReference type="GO" id="GO:0015226">
    <property type="term" value="F:carnitine transmembrane transporter activity"/>
    <property type="evidence" value="ECO:0007669"/>
    <property type="project" value="TreeGrafter"/>
</dbReference>